<keyword evidence="3" id="KW-1185">Reference proteome</keyword>
<organism evidence="2 3">
    <name type="scientific">Bifidobacterium stellenboschense</name>
    <dbReference type="NCBI Taxonomy" id="762211"/>
    <lineage>
        <taxon>Bacteria</taxon>
        <taxon>Bacillati</taxon>
        <taxon>Actinomycetota</taxon>
        <taxon>Actinomycetes</taxon>
        <taxon>Bifidobacteriales</taxon>
        <taxon>Bifidobacteriaceae</taxon>
        <taxon>Bifidobacterium</taxon>
    </lineage>
</organism>
<feature type="region of interest" description="Disordered" evidence="1">
    <location>
        <begin position="1"/>
        <end position="62"/>
    </location>
</feature>
<evidence type="ECO:0000256" key="1">
    <source>
        <dbReference type="SAM" id="MobiDB-lite"/>
    </source>
</evidence>
<comment type="caution">
    <text evidence="2">The sequence shown here is derived from an EMBL/GenBank/DDBJ whole genome shotgun (WGS) entry which is preliminary data.</text>
</comment>
<dbReference type="EMBL" id="JGZP01000011">
    <property type="protein sequence ID" value="KFI97804.1"/>
    <property type="molecule type" value="Genomic_DNA"/>
</dbReference>
<feature type="compositionally biased region" description="Basic and acidic residues" evidence="1">
    <location>
        <begin position="14"/>
        <end position="30"/>
    </location>
</feature>
<reference evidence="2 3" key="1">
    <citation type="submission" date="2014-03" db="EMBL/GenBank/DDBJ databases">
        <title>Genomics of Bifidobacteria.</title>
        <authorList>
            <person name="Ventura M."/>
            <person name="Milani C."/>
            <person name="Lugli G.A."/>
        </authorList>
    </citation>
    <scope>NUCLEOTIDE SEQUENCE [LARGE SCALE GENOMIC DNA]</scope>
    <source>
        <strain evidence="2 3">DSM 23968</strain>
    </source>
</reference>
<name>A0A087DQK4_9BIFI</name>
<dbReference type="RefSeq" id="WP_051922842.1">
    <property type="nucleotide sequence ID" value="NZ_JGZP01000011.1"/>
</dbReference>
<dbReference type="Proteomes" id="UP000029004">
    <property type="component" value="Unassembled WGS sequence"/>
</dbReference>
<evidence type="ECO:0000313" key="2">
    <source>
        <dbReference type="EMBL" id="KFI97804.1"/>
    </source>
</evidence>
<proteinExistence type="predicted"/>
<evidence type="ECO:0000313" key="3">
    <source>
        <dbReference type="Proteomes" id="UP000029004"/>
    </source>
</evidence>
<dbReference type="OrthoDB" id="1958058at2"/>
<dbReference type="AlphaFoldDB" id="A0A087DQK4"/>
<protein>
    <submittedName>
        <fullName evidence="2">Uncharacterized protein</fullName>
    </submittedName>
</protein>
<accession>A0A087DQK4</accession>
<gene>
    <name evidence="2" type="ORF">BSTEL_0615</name>
</gene>
<dbReference type="STRING" id="762211.BSTEL_0615"/>
<sequence>MATKRILLGNVKGPKGDEGPRGIQGEKGETGETGPVPGPTDLYKGAHPVGDLIANTTGTDPGTLYGGTWARLPSAAAHVWRRTQ</sequence>